<evidence type="ECO:0000256" key="4">
    <source>
        <dbReference type="SAM" id="MobiDB-lite"/>
    </source>
</evidence>
<protein>
    <recommendedName>
        <fullName evidence="5">At3g05675-like ankyrin-like domain-containing protein</fullName>
    </recommendedName>
</protein>
<keyword evidence="7" id="KW-1185">Reference proteome</keyword>
<dbReference type="EMBL" id="LR746266">
    <property type="protein sequence ID" value="CAA7393683.1"/>
    <property type="molecule type" value="Genomic_DNA"/>
</dbReference>
<evidence type="ECO:0000256" key="1">
    <source>
        <dbReference type="ARBA" id="ARBA00002668"/>
    </source>
</evidence>
<evidence type="ECO:0000256" key="2">
    <source>
        <dbReference type="ARBA" id="ARBA00004906"/>
    </source>
</evidence>
<reference evidence="6" key="1">
    <citation type="submission" date="2020-02" db="EMBL/GenBank/DDBJ databases">
        <authorList>
            <person name="Scholz U."/>
            <person name="Mascher M."/>
            <person name="Fiebig A."/>
        </authorList>
    </citation>
    <scope>NUCLEOTIDE SEQUENCE</scope>
</reference>
<dbReference type="InterPro" id="IPR038920">
    <property type="entry name" value="At3g05675-like"/>
</dbReference>
<comment type="pathway">
    <text evidence="2">Protein modification; protein ubiquitination.</text>
</comment>
<dbReference type="GO" id="GO:0016567">
    <property type="term" value="P:protein ubiquitination"/>
    <property type="evidence" value="ECO:0007669"/>
    <property type="project" value="UniProtKB-UniPathway"/>
</dbReference>
<dbReference type="PANTHER" id="PTHR31060:SF6">
    <property type="entry name" value="EXPRESSED PROTEIN"/>
    <property type="match status" value="1"/>
</dbReference>
<organism evidence="6 7">
    <name type="scientific">Spirodela intermedia</name>
    <name type="common">Intermediate duckweed</name>
    <dbReference type="NCBI Taxonomy" id="51605"/>
    <lineage>
        <taxon>Eukaryota</taxon>
        <taxon>Viridiplantae</taxon>
        <taxon>Streptophyta</taxon>
        <taxon>Embryophyta</taxon>
        <taxon>Tracheophyta</taxon>
        <taxon>Spermatophyta</taxon>
        <taxon>Magnoliopsida</taxon>
        <taxon>Liliopsida</taxon>
        <taxon>Araceae</taxon>
        <taxon>Lemnoideae</taxon>
        <taxon>Spirodela</taxon>
    </lineage>
</organism>
<evidence type="ECO:0000256" key="3">
    <source>
        <dbReference type="ARBA" id="ARBA00022786"/>
    </source>
</evidence>
<dbReference type="Gene3D" id="3.30.710.10">
    <property type="entry name" value="Potassium Channel Kv1.1, Chain A"/>
    <property type="match status" value="1"/>
</dbReference>
<dbReference type="Proteomes" id="UP000663760">
    <property type="component" value="Chromosome 3"/>
</dbReference>
<dbReference type="InterPro" id="IPR058039">
    <property type="entry name" value="At3g05675-like_ankyrin"/>
</dbReference>
<proteinExistence type="predicted"/>
<feature type="region of interest" description="Disordered" evidence="4">
    <location>
        <begin position="1"/>
        <end position="21"/>
    </location>
</feature>
<feature type="compositionally biased region" description="Basic residues" evidence="4">
    <location>
        <begin position="1"/>
        <end position="11"/>
    </location>
</feature>
<dbReference type="Pfam" id="PF25553">
    <property type="entry name" value="BTB-POZ_ANK-like"/>
    <property type="match status" value="1"/>
</dbReference>
<dbReference type="InterPro" id="IPR011333">
    <property type="entry name" value="SKP1/BTB/POZ_sf"/>
</dbReference>
<evidence type="ECO:0000259" key="5">
    <source>
        <dbReference type="Pfam" id="PF25553"/>
    </source>
</evidence>
<evidence type="ECO:0000313" key="7">
    <source>
        <dbReference type="Proteomes" id="UP000663760"/>
    </source>
</evidence>
<dbReference type="AlphaFoldDB" id="A0A7I8K918"/>
<feature type="domain" description="At3g05675-like ankyrin-like" evidence="5">
    <location>
        <begin position="322"/>
        <end position="479"/>
    </location>
</feature>
<dbReference type="UniPathway" id="UPA00143"/>
<dbReference type="OrthoDB" id="1885107at2759"/>
<dbReference type="PANTHER" id="PTHR31060">
    <property type="entry name" value="OSJNBA0011J08.25 PROTEIN-RELATED"/>
    <property type="match status" value="1"/>
</dbReference>
<name>A0A7I8K918_SPIIN</name>
<evidence type="ECO:0000313" key="6">
    <source>
        <dbReference type="EMBL" id="CAA7393683.1"/>
    </source>
</evidence>
<accession>A0A7I8K918</accession>
<gene>
    <name evidence="6" type="ORF">SI8410_03004403</name>
</gene>
<comment type="function">
    <text evidence="1">May act as a substrate-specific adapter of an E3 ubiquitin-protein ligase complex (CUL3-RBX1-BTB) which mediates the ubiquitination and subsequent proteasomal degradation of target proteins.</text>
</comment>
<keyword evidence="3" id="KW-0833">Ubl conjugation pathway</keyword>
<sequence>MLQGGVKKRQRTGSSGRLASAASVPDLAGALAEDANATASAPPSPGGFNDLATADVVLSLELDLEAPLSPFSPDAGSIASSPLADLAPSLDLYLHSAVLRRSRYFAALLSDRWHHIDQEECPSGEKISRFILKVPLASGTRHGPFDAHAAVLRLLYTLDFASSILTVADALEFLHVALELLFDDCVRACVRFLEAVPWTEEEEKMILNVIPYLPQEESSDLVSRIVPSMDGGNSSEEMLHGLVLSAIQAHPSVASVKAFVARLLRDFPSRESVRRVLDRAFLANLETVKGLLAEYASPDFRTTSDDDETEAIQRLNLHAALVSTRKLLWLVERMIELRVADNAVREWSEQAPLAVDLQKAFKDEAWRNIAPGLPAYVMRCTSRLANAVAAGSILAARQVRMRLVKDWLPVLNVCRDVGSPMHSGQKLLYQELEETFLQIISTLPISDSQELLQQCLCFSTRNVDCPHLLSAFNTWFRRANRHLGEENGS</sequence>